<dbReference type="Pfam" id="PF10116">
    <property type="entry name" value="Host_attach"/>
    <property type="match status" value="1"/>
</dbReference>
<dbReference type="AlphaFoldDB" id="A0A1I1RAT7"/>
<dbReference type="STRING" id="1123397.SAMN05660831_01391"/>
<dbReference type="EMBL" id="FOMJ01000004">
    <property type="protein sequence ID" value="SFD31471.1"/>
    <property type="molecule type" value="Genomic_DNA"/>
</dbReference>
<dbReference type="InterPro" id="IPR019291">
    <property type="entry name" value="Host_attachment_protein"/>
</dbReference>
<proteinExistence type="predicted"/>
<evidence type="ECO:0000313" key="2">
    <source>
        <dbReference type="EMBL" id="SFD31471.1"/>
    </source>
</evidence>
<reference evidence="2 3" key="1">
    <citation type="submission" date="2016-10" db="EMBL/GenBank/DDBJ databases">
        <authorList>
            <person name="de Groot N.N."/>
        </authorList>
    </citation>
    <scope>NUCLEOTIDE SEQUENCE [LARGE SCALE GENOMIC DNA]</scope>
    <source>
        <strain evidence="2 3">HL3</strain>
    </source>
</reference>
<keyword evidence="3" id="KW-1185">Reference proteome</keyword>
<gene>
    <name evidence="2" type="ORF">SAMN05660831_01391</name>
</gene>
<accession>A0A1I1RAT7</accession>
<organism evidence="2 3">
    <name type="scientific">Thiohalospira halophila DSM 15071</name>
    <dbReference type="NCBI Taxonomy" id="1123397"/>
    <lineage>
        <taxon>Bacteria</taxon>
        <taxon>Pseudomonadati</taxon>
        <taxon>Pseudomonadota</taxon>
        <taxon>Gammaproteobacteria</taxon>
        <taxon>Thiohalospirales</taxon>
        <taxon>Thiohalospiraceae</taxon>
        <taxon>Thiohalospira</taxon>
    </lineage>
</organism>
<sequence length="148" mass="16472">MSMVWVLVADASRARVFAAENRVAGELEEVTDHLHPESRLHNRDLVSDRPGRAADRSTEARSSVEEEGAPKDHEAANFARELAGMLAEAAGKGRFEHLVLCAPPTFMGELRDKLDASVRQRVSLEVTKDLTRSHRGADVRTHLPDYLY</sequence>
<evidence type="ECO:0000256" key="1">
    <source>
        <dbReference type="SAM" id="MobiDB-lite"/>
    </source>
</evidence>
<dbReference type="OrthoDB" id="329419at2"/>
<protein>
    <submittedName>
        <fullName evidence="2">Protein required for attachment to host cells</fullName>
    </submittedName>
</protein>
<dbReference type="Proteomes" id="UP000198611">
    <property type="component" value="Unassembled WGS sequence"/>
</dbReference>
<evidence type="ECO:0000313" key="3">
    <source>
        <dbReference type="Proteomes" id="UP000198611"/>
    </source>
</evidence>
<dbReference type="RefSeq" id="WP_093428041.1">
    <property type="nucleotide sequence ID" value="NZ_FOMJ01000004.1"/>
</dbReference>
<feature type="region of interest" description="Disordered" evidence="1">
    <location>
        <begin position="38"/>
        <end position="73"/>
    </location>
</feature>
<name>A0A1I1RAT7_9GAMM</name>